<name>A0A2Z4Q6I2_9CAUD</name>
<gene>
    <name evidence="1" type="primary">8</name>
    <name evidence="1" type="ORF">PBI_PERCIVAL_8</name>
</gene>
<keyword evidence="2" id="KW-1185">Reference proteome</keyword>
<evidence type="ECO:0000313" key="1">
    <source>
        <dbReference type="EMBL" id="AWY05696.1"/>
    </source>
</evidence>
<reference evidence="2" key="1">
    <citation type="submission" date="2018-04" db="EMBL/GenBank/DDBJ databases">
        <authorList>
            <person name="Go L.Y."/>
            <person name="Mitchell J.A."/>
        </authorList>
    </citation>
    <scope>NUCLEOTIDE SEQUENCE [LARGE SCALE GENOMIC DNA]</scope>
</reference>
<dbReference type="EMBL" id="MH271308">
    <property type="protein sequence ID" value="AWY05696.1"/>
    <property type="molecule type" value="Genomic_DNA"/>
</dbReference>
<protein>
    <submittedName>
        <fullName evidence="1">Head-to-tail adaptor</fullName>
    </submittedName>
</protein>
<accession>A0A2Z4Q6I2</accession>
<sequence>MTAPLPPSLEDLALRMGLEAIDLDEDDARARLQAALDDATALVLAEVSPALAERWSASAPQVVHIVIRSAARRAYENPRGIQQETLGEHTVGLTDTSGVFLTTREMALIRKAATGRSGGYTGSLRTPSAYGIPAERVTAYVPVNGSSPFPLLDATATVAWTT</sequence>
<organism evidence="1 2">
    <name type="scientific">Microbacterium phage Percival</name>
    <dbReference type="NCBI Taxonomy" id="2201439"/>
    <lineage>
        <taxon>Viruses</taxon>
        <taxon>Duplodnaviria</taxon>
        <taxon>Heunggongvirae</taxon>
        <taxon>Uroviricota</taxon>
        <taxon>Caudoviricetes</taxon>
        <taxon>Casidaviridae</taxon>
        <taxon>Percivalvirus</taxon>
        <taxon>Percivalvirus percival</taxon>
    </lineage>
</organism>
<evidence type="ECO:0000313" key="2">
    <source>
        <dbReference type="Proteomes" id="UP000250990"/>
    </source>
</evidence>
<proteinExistence type="predicted"/>
<dbReference type="Proteomes" id="UP000250990">
    <property type="component" value="Segment"/>
</dbReference>